<keyword evidence="3" id="KW-1185">Reference proteome</keyword>
<evidence type="ECO:0000313" key="2">
    <source>
        <dbReference type="EMBL" id="MBT0676677.1"/>
    </source>
</evidence>
<evidence type="ECO:0000313" key="3">
    <source>
        <dbReference type="Proteomes" id="UP001519538"/>
    </source>
</evidence>
<gene>
    <name evidence="2" type="ORF">HNO79_14945</name>
</gene>
<protein>
    <submittedName>
        <fullName evidence="2">Uncharacterized protein</fullName>
    </submittedName>
</protein>
<dbReference type="RefSeq" id="WP_214164767.1">
    <property type="nucleotide sequence ID" value="NZ_JABLUU010000022.1"/>
</dbReference>
<proteinExistence type="predicted"/>
<comment type="caution">
    <text evidence="2">The sequence shown here is derived from an EMBL/GenBank/DDBJ whole genome shotgun (WGS) entry which is preliminary data.</text>
</comment>
<evidence type="ECO:0000256" key="1">
    <source>
        <dbReference type="SAM" id="MobiDB-lite"/>
    </source>
</evidence>
<dbReference type="GeneID" id="79189046"/>
<dbReference type="EMBL" id="JABLUU010000022">
    <property type="protein sequence ID" value="MBT0676677.1"/>
    <property type="molecule type" value="Genomic_DNA"/>
</dbReference>
<accession>A0ABS5SQV5</accession>
<dbReference type="Proteomes" id="UP001519538">
    <property type="component" value="Unassembled WGS sequence"/>
</dbReference>
<name>A0ABS5SQV5_9PROT</name>
<reference evidence="2 3" key="1">
    <citation type="journal article" date="2021" name="Astrobiology">
        <title>Bacterial Cellulose Retains Robustness but Its Synthesis Declines After Exposure to a Mars-Like Environment Simulated Outside the International Space Station.</title>
        <authorList>
            <person name="Orlovska I."/>
            <person name="Podolich O."/>
            <person name="Kukharenko O."/>
            <person name="Zaets I."/>
            <person name="Reva O."/>
            <person name="Khirunenko L."/>
            <person name="Zmejkoski D."/>
            <person name="Rogalsky S."/>
            <person name="Barh D."/>
            <person name="Tiwari S."/>
            <person name="Kumavath R."/>
            <person name="Goes-Neto A."/>
            <person name="Azevedo V."/>
            <person name="Brenig B."/>
            <person name="Ghosh P."/>
            <person name="de Vera J.P."/>
            <person name="Kozyrovska N."/>
        </authorList>
    </citation>
    <scope>NUCLEOTIDE SEQUENCE [LARGE SCALE GENOMIC DNA]</scope>
    <source>
        <strain evidence="2 3">IMBG 311</strain>
    </source>
</reference>
<feature type="compositionally biased region" description="Basic and acidic residues" evidence="1">
    <location>
        <begin position="73"/>
        <end position="82"/>
    </location>
</feature>
<feature type="region of interest" description="Disordered" evidence="1">
    <location>
        <begin position="127"/>
        <end position="183"/>
    </location>
</feature>
<feature type="compositionally biased region" description="Acidic residues" evidence="1">
    <location>
        <begin position="56"/>
        <end position="72"/>
    </location>
</feature>
<feature type="region of interest" description="Disordered" evidence="1">
    <location>
        <begin position="15"/>
        <end position="82"/>
    </location>
</feature>
<organism evidence="2 3">
    <name type="scientific">Komagataeibacter oboediens</name>
    <dbReference type="NCBI Taxonomy" id="65958"/>
    <lineage>
        <taxon>Bacteria</taxon>
        <taxon>Pseudomonadati</taxon>
        <taxon>Pseudomonadota</taxon>
        <taxon>Alphaproteobacteria</taxon>
        <taxon>Acetobacterales</taxon>
        <taxon>Acetobacteraceae</taxon>
        <taxon>Komagataeibacter</taxon>
    </lineage>
</organism>
<sequence>MSNTLRAGVSRFAFLNRSAAEDDDTNTTPDNGGGDDDTDENGKKKGKKADGKDEDPCCDDGDDTSDAEDDADAEKASARARERGRCAAIFSSKFAANNPAAAAEIAFGTSMPRSAAVRLLSTMGAVTPPAAKTASQSPAREGLRERMGREPGAPPLPAGGNDAAQQPGARLAAIANARKTRKR</sequence>
<feature type="compositionally biased region" description="Basic and acidic residues" evidence="1">
    <location>
        <begin position="40"/>
        <end position="55"/>
    </location>
</feature>